<reference evidence="2" key="1">
    <citation type="submission" date="2014-12" db="EMBL/GenBank/DDBJ databases">
        <title>Insight into the proteome of Arion vulgaris.</title>
        <authorList>
            <person name="Aradska J."/>
            <person name="Bulat T."/>
            <person name="Smidak R."/>
            <person name="Sarate P."/>
            <person name="Gangsoo J."/>
            <person name="Sialana F."/>
            <person name="Bilban M."/>
            <person name="Lubec G."/>
        </authorList>
    </citation>
    <scope>NUCLEOTIDE SEQUENCE</scope>
    <source>
        <tissue evidence="2">Skin</tissue>
    </source>
</reference>
<feature type="non-terminal residue" evidence="2">
    <location>
        <position position="1"/>
    </location>
</feature>
<protein>
    <recommendedName>
        <fullName evidence="1">Aminopeptidase N-like N-terminal domain-containing protein</fullName>
    </recommendedName>
</protein>
<dbReference type="SUPFAM" id="SSF63737">
    <property type="entry name" value="Leukotriene A4 hydrolase N-terminal domain"/>
    <property type="match status" value="1"/>
</dbReference>
<accession>A0A0B6XXS2</accession>
<dbReference type="GO" id="GO:0004177">
    <property type="term" value="F:aminopeptidase activity"/>
    <property type="evidence" value="ECO:0007669"/>
    <property type="project" value="TreeGrafter"/>
</dbReference>
<dbReference type="Pfam" id="PF17900">
    <property type="entry name" value="Peptidase_M1_N"/>
    <property type="match status" value="1"/>
</dbReference>
<dbReference type="InterPro" id="IPR042097">
    <property type="entry name" value="Aminopeptidase_N-like_N_sf"/>
</dbReference>
<feature type="domain" description="Aminopeptidase N-like N-terminal" evidence="1">
    <location>
        <begin position="31"/>
        <end position="118"/>
    </location>
</feature>
<dbReference type="GO" id="GO:0005829">
    <property type="term" value="C:cytosol"/>
    <property type="evidence" value="ECO:0007669"/>
    <property type="project" value="TreeGrafter"/>
</dbReference>
<dbReference type="Gene3D" id="2.60.40.1730">
    <property type="entry name" value="tricorn interacting facor f3 domain"/>
    <property type="match status" value="1"/>
</dbReference>
<name>A0A0B6XXS2_9EUPU</name>
<dbReference type="PANTHER" id="PTHR45726:SF3">
    <property type="entry name" value="LEUKOTRIENE A-4 HYDROLASE"/>
    <property type="match status" value="1"/>
</dbReference>
<organism evidence="2">
    <name type="scientific">Arion vulgaris</name>
    <dbReference type="NCBI Taxonomy" id="1028688"/>
    <lineage>
        <taxon>Eukaryota</taxon>
        <taxon>Metazoa</taxon>
        <taxon>Spiralia</taxon>
        <taxon>Lophotrochozoa</taxon>
        <taxon>Mollusca</taxon>
        <taxon>Gastropoda</taxon>
        <taxon>Heterobranchia</taxon>
        <taxon>Euthyneura</taxon>
        <taxon>Panpulmonata</taxon>
        <taxon>Eupulmonata</taxon>
        <taxon>Stylommatophora</taxon>
        <taxon>Helicina</taxon>
        <taxon>Arionoidea</taxon>
        <taxon>Arionidae</taxon>
        <taxon>Arion</taxon>
    </lineage>
</organism>
<feature type="non-terminal residue" evidence="2">
    <location>
        <position position="119"/>
    </location>
</feature>
<sequence length="119" mass="13286">QITRLTMAASLSLSDPSSYSETEKCQVCSLELDIAIDFSTHTIAGYAHLTVDKKVENLESLILDIRDLSIQKVTLQENEKDCEFEITNPLNAKFGSKLTIKLGQVVKTRFTISIKYVTS</sequence>
<dbReference type="GO" id="GO:0043171">
    <property type="term" value="P:peptide catabolic process"/>
    <property type="evidence" value="ECO:0007669"/>
    <property type="project" value="TreeGrafter"/>
</dbReference>
<evidence type="ECO:0000259" key="1">
    <source>
        <dbReference type="Pfam" id="PF17900"/>
    </source>
</evidence>
<proteinExistence type="predicted"/>
<gene>
    <name evidence="2" type="primary">ORF4903</name>
</gene>
<dbReference type="GO" id="GO:0004301">
    <property type="term" value="F:epoxide hydrolase activity"/>
    <property type="evidence" value="ECO:0007669"/>
    <property type="project" value="TreeGrafter"/>
</dbReference>
<evidence type="ECO:0000313" key="2">
    <source>
        <dbReference type="EMBL" id="CEK48704.1"/>
    </source>
</evidence>
<dbReference type="InterPro" id="IPR034015">
    <property type="entry name" value="M1_LTA4H"/>
</dbReference>
<dbReference type="AlphaFoldDB" id="A0A0B6XXS2"/>
<dbReference type="InterPro" id="IPR045357">
    <property type="entry name" value="Aminopeptidase_N-like_N"/>
</dbReference>
<dbReference type="PANTHER" id="PTHR45726">
    <property type="entry name" value="LEUKOTRIENE A-4 HYDROLASE"/>
    <property type="match status" value="1"/>
</dbReference>
<dbReference type="EMBL" id="HACG01001839">
    <property type="protein sequence ID" value="CEK48704.1"/>
    <property type="molecule type" value="Transcribed_RNA"/>
</dbReference>